<gene>
    <name evidence="3" type="ORF">COV10_03265</name>
</gene>
<dbReference type="EMBL" id="PCYI01000021">
    <property type="protein sequence ID" value="PIR44687.1"/>
    <property type="molecule type" value="Genomic_DNA"/>
</dbReference>
<dbReference type="Gene3D" id="2.60.40.420">
    <property type="entry name" value="Cupredoxins - blue copper proteins"/>
    <property type="match status" value="1"/>
</dbReference>
<name>A0A2H0RDZ0_9BACT</name>
<dbReference type="Proteomes" id="UP000228767">
    <property type="component" value="Unassembled WGS sequence"/>
</dbReference>
<feature type="transmembrane region" description="Helical" evidence="2">
    <location>
        <begin position="7"/>
        <end position="26"/>
    </location>
</feature>
<evidence type="ECO:0000256" key="2">
    <source>
        <dbReference type="SAM" id="Phobius"/>
    </source>
</evidence>
<keyword evidence="2" id="KW-0472">Membrane</keyword>
<protein>
    <recommendedName>
        <fullName evidence="5">EfeO-type cupredoxin-like domain-containing protein</fullName>
    </recommendedName>
</protein>
<evidence type="ECO:0000256" key="1">
    <source>
        <dbReference type="SAM" id="MobiDB-lite"/>
    </source>
</evidence>
<proteinExistence type="predicted"/>
<comment type="caution">
    <text evidence="3">The sequence shown here is derived from an EMBL/GenBank/DDBJ whole genome shotgun (WGS) entry which is preliminary data.</text>
</comment>
<keyword evidence="2" id="KW-1133">Transmembrane helix</keyword>
<keyword evidence="2" id="KW-0812">Transmembrane</keyword>
<dbReference type="InterPro" id="IPR008972">
    <property type="entry name" value="Cupredoxin"/>
</dbReference>
<evidence type="ECO:0000313" key="3">
    <source>
        <dbReference type="EMBL" id="PIR44687.1"/>
    </source>
</evidence>
<sequence length="162" mass="17650">MYEQHKSNYVLAALGVIALVALLVWYTQSAPSSKEKDGIANEVPTQAEPPRKVNAGAGGGVPAPTRLYTIDVVRIIYYDENGFDPFVTEVRRGYDVRFVNDSDLALRVAKLDLPGKDGYEGLSQSSSVGKGSQYSVNFTRLGVWGFYNLNNPAHRGAIVVVP</sequence>
<reference evidence="3 4" key="1">
    <citation type="submission" date="2017-09" db="EMBL/GenBank/DDBJ databases">
        <title>Depth-based differentiation of microbial function through sediment-hosted aquifers and enrichment of novel symbionts in the deep terrestrial subsurface.</title>
        <authorList>
            <person name="Probst A.J."/>
            <person name="Ladd B."/>
            <person name="Jarett J.K."/>
            <person name="Geller-Mcgrath D.E."/>
            <person name="Sieber C.M."/>
            <person name="Emerson J.B."/>
            <person name="Anantharaman K."/>
            <person name="Thomas B.C."/>
            <person name="Malmstrom R."/>
            <person name="Stieglmeier M."/>
            <person name="Klingl A."/>
            <person name="Woyke T."/>
            <person name="Ryan C.M."/>
            <person name="Banfield J.F."/>
        </authorList>
    </citation>
    <scope>NUCLEOTIDE SEQUENCE [LARGE SCALE GENOMIC DNA]</scope>
    <source>
        <strain evidence="3">CG10_big_fil_rev_8_21_14_0_10_51_16</strain>
    </source>
</reference>
<dbReference type="SUPFAM" id="SSF49503">
    <property type="entry name" value="Cupredoxins"/>
    <property type="match status" value="1"/>
</dbReference>
<organism evidence="3 4">
    <name type="scientific">Candidatus Vogelbacteria bacterium CG10_big_fil_rev_8_21_14_0_10_51_16</name>
    <dbReference type="NCBI Taxonomy" id="1975045"/>
    <lineage>
        <taxon>Bacteria</taxon>
        <taxon>Candidatus Vogeliibacteriota</taxon>
    </lineage>
</organism>
<accession>A0A2H0RDZ0</accession>
<evidence type="ECO:0008006" key="5">
    <source>
        <dbReference type="Google" id="ProtNLM"/>
    </source>
</evidence>
<evidence type="ECO:0000313" key="4">
    <source>
        <dbReference type="Proteomes" id="UP000228767"/>
    </source>
</evidence>
<dbReference type="AlphaFoldDB" id="A0A2H0RDZ0"/>
<feature type="region of interest" description="Disordered" evidence="1">
    <location>
        <begin position="34"/>
        <end position="58"/>
    </location>
</feature>